<proteinExistence type="predicted"/>
<keyword evidence="2" id="KW-0812">Transmembrane</keyword>
<feature type="region of interest" description="Disordered" evidence="1">
    <location>
        <begin position="819"/>
        <end position="880"/>
    </location>
</feature>
<comment type="caution">
    <text evidence="3">The sequence shown here is derived from an EMBL/GenBank/DDBJ whole genome shotgun (WGS) entry which is preliminary data.</text>
</comment>
<feature type="compositionally biased region" description="Basic and acidic residues" evidence="1">
    <location>
        <begin position="97"/>
        <end position="109"/>
    </location>
</feature>
<dbReference type="EMBL" id="CM026427">
    <property type="protein sequence ID" value="KAG0570301.1"/>
    <property type="molecule type" value="Genomic_DNA"/>
</dbReference>
<feature type="region of interest" description="Disordered" evidence="1">
    <location>
        <begin position="39"/>
        <end position="327"/>
    </location>
</feature>
<sequence>MEEVNLHELPRKELKQLCNEHSIRTAGVKHDDLVHLLRNKLYPPAPDPPRLQKAGSQMSSDSQISSKATSEVAAKTLLRSTSQGRSQRSLVFVDDPSQEKAPERSRRELSPSPVLPRKPILTKSNSSSARRSDFLRKKVSNTLSGLSKQSQESLPQQSDGSSDKSRSNNGAKRPSSRNTSTAIKRPSAVQVVKTNGVPKSQTNIDAYSEAASSPRASEGDASAIAMDSSDLGSHSFGSVSEIATDAGHHAISEGSDNDDRRSVSSEPALRFPSQINRLTPRKSAASKLGRGVYSSRDTGHGRDSLDSSARSNEVLGQDSDPSATHDGGELFQYFLEDTESLVGETDGLDSFLDAGIADPEDINRTDGHQVDLEQFHTPETYTARYQEDDILDLEGRMKDEVALTAVHNVSELGDCLVADQENAPTSERAGVHSNAAALPSESEARIKIFNNEISKDSLSIENFEPPQIEDVEPPGPTPVHVTIEEPQKRSDIEASHLCDTPSSSGQDKSAEASDASPDSVHIEDQDYESRSLGVECNRAPEDVARAHIPRNDEDVTESLMTSREDFEHTQAASPPSPPSLVGKIDSNNVSGKHGHSQVVITTARADFENTNQQDSEGGTSVDDASDNVSEDIHDTESISADPDESSSDMKWSTVSALYEDLEDVNNAVDIGGYGLPGHKQAETDEADNNLPEDVEPLTHLYAPVSEAVNHAEEPAIDAERHEGVVKKNFGTASPSFVNIIQGWKGRNPSPDEIASKSDKQKEAEHVLQNETSEIALKSDSFPKVMYTTGGEAACEGHEDEGTRSRFSFPMDLDSSKLSNVLNDSDVVPRVSQQNSEPFSSSGDEDAEEASKSQNLLRSRVDNISGASSSGSAESESSRSFTLTRPTFEGLREENISAVVNLQPITLTKETETSSTCEEEEDIRVFIRPHALVEETQSSTGLKTHGSRLPVSQDLQETNSVDLDKLEKSSHDNSPAISHPRKIEKILTVGLKMIFVIGSITLGILKFRASRLRLAGKS</sequence>
<keyword evidence="2" id="KW-1133">Transmembrane helix</keyword>
<dbReference type="Proteomes" id="UP000822688">
    <property type="component" value="Chromosome 6"/>
</dbReference>
<name>A0A8T0HEV8_CERPU</name>
<feature type="transmembrane region" description="Helical" evidence="2">
    <location>
        <begin position="985"/>
        <end position="1004"/>
    </location>
</feature>
<dbReference type="AlphaFoldDB" id="A0A8T0HEV8"/>
<feature type="compositionally biased region" description="Polar residues" evidence="1">
    <location>
        <begin position="78"/>
        <end position="89"/>
    </location>
</feature>
<feature type="compositionally biased region" description="Basic and acidic residues" evidence="1">
    <location>
        <begin position="538"/>
        <end position="553"/>
    </location>
</feature>
<feature type="compositionally biased region" description="Basic and acidic residues" evidence="1">
    <location>
        <begin position="482"/>
        <end position="496"/>
    </location>
</feature>
<feature type="compositionally biased region" description="Low complexity" evidence="1">
    <location>
        <begin position="864"/>
        <end position="874"/>
    </location>
</feature>
<keyword evidence="4" id="KW-1185">Reference proteome</keyword>
<feature type="compositionally biased region" description="Polar residues" evidence="1">
    <location>
        <begin position="140"/>
        <end position="160"/>
    </location>
</feature>
<feature type="compositionally biased region" description="Polar residues" evidence="1">
    <location>
        <begin position="608"/>
        <end position="618"/>
    </location>
</feature>
<feature type="compositionally biased region" description="Basic and acidic residues" evidence="1">
    <location>
        <begin position="520"/>
        <end position="529"/>
    </location>
</feature>
<organism evidence="3 4">
    <name type="scientific">Ceratodon purpureus</name>
    <name type="common">Fire moss</name>
    <name type="synonym">Dicranum purpureum</name>
    <dbReference type="NCBI Taxonomy" id="3225"/>
    <lineage>
        <taxon>Eukaryota</taxon>
        <taxon>Viridiplantae</taxon>
        <taxon>Streptophyta</taxon>
        <taxon>Embryophyta</taxon>
        <taxon>Bryophyta</taxon>
        <taxon>Bryophytina</taxon>
        <taxon>Bryopsida</taxon>
        <taxon>Dicranidae</taxon>
        <taxon>Pseudoditrichales</taxon>
        <taxon>Ditrichaceae</taxon>
        <taxon>Ceratodon</taxon>
    </lineage>
</organism>
<feature type="compositionally biased region" description="Polar residues" evidence="1">
    <location>
        <begin position="197"/>
        <end position="215"/>
    </location>
</feature>
<gene>
    <name evidence="3" type="ORF">KC19_6G152500</name>
</gene>
<evidence type="ECO:0000256" key="1">
    <source>
        <dbReference type="SAM" id="MobiDB-lite"/>
    </source>
</evidence>
<feature type="compositionally biased region" description="Low complexity" evidence="1">
    <location>
        <begin position="56"/>
        <end position="66"/>
    </location>
</feature>
<accession>A0A8T0HEV8</accession>
<evidence type="ECO:0000313" key="4">
    <source>
        <dbReference type="Proteomes" id="UP000822688"/>
    </source>
</evidence>
<keyword evidence="2" id="KW-0472">Membrane</keyword>
<evidence type="ECO:0000256" key="2">
    <source>
        <dbReference type="SAM" id="Phobius"/>
    </source>
</evidence>
<reference evidence="3 4" key="1">
    <citation type="submission" date="2020-06" db="EMBL/GenBank/DDBJ databases">
        <title>WGS assembly of Ceratodon purpureus strain R40.</title>
        <authorList>
            <person name="Carey S.B."/>
            <person name="Jenkins J."/>
            <person name="Shu S."/>
            <person name="Lovell J.T."/>
            <person name="Sreedasyam A."/>
            <person name="Maumus F."/>
            <person name="Tiley G.P."/>
            <person name="Fernandez-Pozo N."/>
            <person name="Barry K."/>
            <person name="Chen C."/>
            <person name="Wang M."/>
            <person name="Lipzen A."/>
            <person name="Daum C."/>
            <person name="Saski C.A."/>
            <person name="Payton A.C."/>
            <person name="Mcbreen J.C."/>
            <person name="Conrad R.E."/>
            <person name="Kollar L.M."/>
            <person name="Olsson S."/>
            <person name="Huttunen S."/>
            <person name="Landis J.B."/>
            <person name="Wickett N.J."/>
            <person name="Johnson M.G."/>
            <person name="Rensing S.A."/>
            <person name="Grimwood J."/>
            <person name="Schmutz J."/>
            <person name="Mcdaniel S.F."/>
        </authorList>
    </citation>
    <scope>NUCLEOTIDE SEQUENCE [LARGE SCALE GENOMIC DNA]</scope>
    <source>
        <strain evidence="3 4">R40</strain>
    </source>
</reference>
<feature type="compositionally biased region" description="Basic and acidic residues" evidence="1">
    <location>
        <begin position="246"/>
        <end position="263"/>
    </location>
</feature>
<evidence type="ECO:0000313" key="3">
    <source>
        <dbReference type="EMBL" id="KAG0570301.1"/>
    </source>
</evidence>
<protein>
    <submittedName>
        <fullName evidence="3">Uncharacterized protein</fullName>
    </submittedName>
</protein>
<feature type="region of interest" description="Disordered" evidence="1">
    <location>
        <begin position="466"/>
        <end position="648"/>
    </location>
</feature>
<feature type="region of interest" description="Disordered" evidence="1">
    <location>
        <begin position="935"/>
        <end position="955"/>
    </location>
</feature>